<gene>
    <name evidence="1" type="ORF">U9M48_027699</name>
</gene>
<name>A0AAQ3TUX7_PASNO</name>
<evidence type="ECO:0000313" key="1">
    <source>
        <dbReference type="EMBL" id="WVZ80206.1"/>
    </source>
</evidence>
<organism evidence="1 2">
    <name type="scientific">Paspalum notatum var. saurae</name>
    <dbReference type="NCBI Taxonomy" id="547442"/>
    <lineage>
        <taxon>Eukaryota</taxon>
        <taxon>Viridiplantae</taxon>
        <taxon>Streptophyta</taxon>
        <taxon>Embryophyta</taxon>
        <taxon>Tracheophyta</taxon>
        <taxon>Spermatophyta</taxon>
        <taxon>Magnoliopsida</taxon>
        <taxon>Liliopsida</taxon>
        <taxon>Poales</taxon>
        <taxon>Poaceae</taxon>
        <taxon>PACMAD clade</taxon>
        <taxon>Panicoideae</taxon>
        <taxon>Andropogonodae</taxon>
        <taxon>Paspaleae</taxon>
        <taxon>Paspalinae</taxon>
        <taxon>Paspalum</taxon>
    </lineage>
</organism>
<protein>
    <submittedName>
        <fullName evidence="1">Uncharacterized protein</fullName>
    </submittedName>
</protein>
<evidence type="ECO:0000313" key="2">
    <source>
        <dbReference type="Proteomes" id="UP001341281"/>
    </source>
</evidence>
<proteinExistence type="predicted"/>
<sequence>MLCSQPSCFVDVTHPMFVASTNPYMVSSRPLTPGFLEAKSNTSLFMYKRDSGTAYLLLYDCLDGLICYIASSASHCFTGFLPNEESWSVTSFIRYCCYTLSVLDDAHSASMLSTS</sequence>
<accession>A0AAQ3TUX7</accession>
<reference evidence="1 2" key="1">
    <citation type="submission" date="2024-02" db="EMBL/GenBank/DDBJ databases">
        <title>High-quality chromosome-scale genome assembly of Pensacola bahiagrass (Paspalum notatum Flugge var. saurae).</title>
        <authorList>
            <person name="Vega J.M."/>
            <person name="Podio M."/>
            <person name="Orjuela J."/>
            <person name="Siena L.A."/>
            <person name="Pessino S.C."/>
            <person name="Combes M.C."/>
            <person name="Mariac C."/>
            <person name="Albertini E."/>
            <person name="Pupilli F."/>
            <person name="Ortiz J.P.A."/>
            <person name="Leblanc O."/>
        </authorList>
    </citation>
    <scope>NUCLEOTIDE SEQUENCE [LARGE SCALE GENOMIC DNA]</scope>
    <source>
        <strain evidence="1">R1</strain>
        <tissue evidence="1">Leaf</tissue>
    </source>
</reference>
<dbReference type="AlphaFoldDB" id="A0AAQ3TUX7"/>
<dbReference type="EMBL" id="CP144750">
    <property type="protein sequence ID" value="WVZ80206.1"/>
    <property type="molecule type" value="Genomic_DNA"/>
</dbReference>
<dbReference type="Proteomes" id="UP001341281">
    <property type="component" value="Chromosome 06"/>
</dbReference>
<keyword evidence="2" id="KW-1185">Reference proteome</keyword>